<accession>A0A518C849</accession>
<evidence type="ECO:0000313" key="3">
    <source>
        <dbReference type="EMBL" id="QDU75401.1"/>
    </source>
</evidence>
<feature type="domain" description="Gfo/Idh/MocA-like oxidoreductase N-terminal" evidence="1">
    <location>
        <begin position="38"/>
        <end position="175"/>
    </location>
</feature>
<dbReference type="Gene3D" id="3.40.50.720">
    <property type="entry name" value="NAD(P)-binding Rossmann-like Domain"/>
    <property type="match status" value="1"/>
</dbReference>
<evidence type="ECO:0000259" key="2">
    <source>
        <dbReference type="Pfam" id="PF19051"/>
    </source>
</evidence>
<dbReference type="Gene3D" id="3.30.360.10">
    <property type="entry name" value="Dihydrodipicolinate Reductase, domain 2"/>
    <property type="match status" value="1"/>
</dbReference>
<dbReference type="PANTHER" id="PTHR43818">
    <property type="entry name" value="BCDNA.GH03377"/>
    <property type="match status" value="1"/>
</dbReference>
<feature type="domain" description="Gfo/Idh/MocA-like oxidoreductase bacterial type C-terminal" evidence="2">
    <location>
        <begin position="219"/>
        <end position="436"/>
    </location>
</feature>
<dbReference type="InterPro" id="IPR050463">
    <property type="entry name" value="Gfo/Idh/MocA_oxidrdct_glycsds"/>
</dbReference>
<dbReference type="Pfam" id="PF01408">
    <property type="entry name" value="GFO_IDH_MocA"/>
    <property type="match status" value="1"/>
</dbReference>
<dbReference type="AlphaFoldDB" id="A0A518C849"/>
<dbReference type="InterPro" id="IPR006311">
    <property type="entry name" value="TAT_signal"/>
</dbReference>
<dbReference type="GO" id="GO:0047061">
    <property type="term" value="F:glucose-fructose oxidoreductase activity"/>
    <property type="evidence" value="ECO:0007669"/>
    <property type="project" value="UniProtKB-EC"/>
</dbReference>
<dbReference type="Proteomes" id="UP000318626">
    <property type="component" value="Chromosome"/>
</dbReference>
<dbReference type="SUPFAM" id="SSF51735">
    <property type="entry name" value="NAD(P)-binding Rossmann-fold domains"/>
    <property type="match status" value="1"/>
</dbReference>
<dbReference type="Pfam" id="PF19051">
    <property type="entry name" value="GFO_IDH_MocA_C2"/>
    <property type="match status" value="1"/>
</dbReference>
<gene>
    <name evidence="3" type="primary">gfo_4</name>
    <name evidence="3" type="ORF">Pan97_24330</name>
</gene>
<keyword evidence="3" id="KW-0560">Oxidoreductase</keyword>
<keyword evidence="4" id="KW-1185">Reference proteome</keyword>
<sequence length="437" mass="48575">MPTRRQVLKSVLAAWAAPAILSATSLGQGRTAPSDRLSIGVIGLGSRGLNLIDDLLRASDAQITMLCDVDTIHYRDQPWGKGKAFGLEPTSEYVQKKDPTTRGLRTTKDFREVTAASDIDAVVVATPDHWHALITLDAIANGKDVYCEKPVTHTFAEGQSVYRAAHKHDVIFQTGSQQRSSPEFRQAVEIVRNGHLGNLREIEVGLSPGYEKPQGDPTVRQPPESLDYEMWCGPAPKLPYMRARHHRWWRGHRAFGGGVLMDWIGHHNDIAHWAMDGDNSGPTRVEAVGWTFPETDVYDTPVQYEIRCEYASGVKTSISSQHKNGALFRGDDGWVYVTRGKLLASNQAWAAKDFDAGPKKVYLSDNHMRNFLDGIKSRKACISPAETTHRSITPGHLGYVSHTLGRPLKWDPMAETMVGDEAAMQLLLKNEYRSPWG</sequence>
<dbReference type="EC" id="1.1.99.28" evidence="3"/>
<dbReference type="InterPro" id="IPR036291">
    <property type="entry name" value="NAD(P)-bd_dom_sf"/>
</dbReference>
<evidence type="ECO:0000259" key="1">
    <source>
        <dbReference type="Pfam" id="PF01408"/>
    </source>
</evidence>
<dbReference type="PROSITE" id="PS51318">
    <property type="entry name" value="TAT"/>
    <property type="match status" value="1"/>
</dbReference>
<protein>
    <submittedName>
        <fullName evidence="3">Glucose--fructose oxidoreductase</fullName>
        <ecNumber evidence="3">1.1.99.28</ecNumber>
    </submittedName>
</protein>
<dbReference type="PANTHER" id="PTHR43818:SF5">
    <property type="entry name" value="OXIDOREDUCTASE FAMILY PROTEIN"/>
    <property type="match status" value="1"/>
</dbReference>
<dbReference type="InterPro" id="IPR043906">
    <property type="entry name" value="Gfo/Idh/MocA_OxRdtase_bact_C"/>
</dbReference>
<reference evidence="4" key="1">
    <citation type="submission" date="2019-02" db="EMBL/GenBank/DDBJ databases">
        <title>Deep-cultivation of Planctomycetes and their phenomic and genomic characterization uncovers novel biology.</title>
        <authorList>
            <person name="Wiegand S."/>
            <person name="Jogler M."/>
            <person name="Boedeker C."/>
            <person name="Pinto D."/>
            <person name="Vollmers J."/>
            <person name="Rivas-Marin E."/>
            <person name="Kohn T."/>
            <person name="Peeters S.H."/>
            <person name="Heuer A."/>
            <person name="Rast P."/>
            <person name="Oberbeckmann S."/>
            <person name="Bunk B."/>
            <person name="Jeske O."/>
            <person name="Meyerdierks A."/>
            <person name="Storesund J.E."/>
            <person name="Kallscheuer N."/>
            <person name="Luecker S."/>
            <person name="Lage O.M."/>
            <person name="Pohl T."/>
            <person name="Merkel B.J."/>
            <person name="Hornburger P."/>
            <person name="Mueller R.-W."/>
            <person name="Bruemmer F."/>
            <person name="Labrenz M."/>
            <person name="Spormann A.M."/>
            <person name="Op den Camp H."/>
            <person name="Overmann J."/>
            <person name="Amann R."/>
            <person name="Jetten M.S.M."/>
            <person name="Mascher T."/>
            <person name="Medema M.H."/>
            <person name="Devos D.P."/>
            <person name="Kaster A.-K."/>
            <person name="Ovreas L."/>
            <person name="Rohde M."/>
            <person name="Galperin M.Y."/>
            <person name="Jogler C."/>
        </authorList>
    </citation>
    <scope>NUCLEOTIDE SEQUENCE [LARGE SCALE GENOMIC DNA]</scope>
    <source>
        <strain evidence="4">Pan97</strain>
    </source>
</reference>
<dbReference type="RefSeq" id="WP_144972744.1">
    <property type="nucleotide sequence ID" value="NZ_CP036289.1"/>
</dbReference>
<dbReference type="SUPFAM" id="SSF55347">
    <property type="entry name" value="Glyceraldehyde-3-phosphate dehydrogenase-like, C-terminal domain"/>
    <property type="match status" value="1"/>
</dbReference>
<dbReference type="OrthoDB" id="9788246at2"/>
<evidence type="ECO:0000313" key="4">
    <source>
        <dbReference type="Proteomes" id="UP000318626"/>
    </source>
</evidence>
<dbReference type="InterPro" id="IPR000683">
    <property type="entry name" value="Gfo/Idh/MocA-like_OxRdtase_N"/>
</dbReference>
<proteinExistence type="predicted"/>
<dbReference type="KEGG" id="bvo:Pan97_24330"/>
<organism evidence="3 4">
    <name type="scientific">Bremerella volcania</name>
    <dbReference type="NCBI Taxonomy" id="2527984"/>
    <lineage>
        <taxon>Bacteria</taxon>
        <taxon>Pseudomonadati</taxon>
        <taxon>Planctomycetota</taxon>
        <taxon>Planctomycetia</taxon>
        <taxon>Pirellulales</taxon>
        <taxon>Pirellulaceae</taxon>
        <taxon>Bremerella</taxon>
    </lineage>
</organism>
<dbReference type="EMBL" id="CP036289">
    <property type="protein sequence ID" value="QDU75401.1"/>
    <property type="molecule type" value="Genomic_DNA"/>
</dbReference>
<name>A0A518C849_9BACT</name>
<dbReference type="GO" id="GO:0000166">
    <property type="term" value="F:nucleotide binding"/>
    <property type="evidence" value="ECO:0007669"/>
    <property type="project" value="InterPro"/>
</dbReference>